<proteinExistence type="predicted"/>
<dbReference type="EMBL" id="JAHHUM010000948">
    <property type="protein sequence ID" value="KAK5615545.1"/>
    <property type="molecule type" value="Genomic_DNA"/>
</dbReference>
<evidence type="ECO:0000313" key="2">
    <source>
        <dbReference type="Proteomes" id="UP001311232"/>
    </source>
</evidence>
<comment type="caution">
    <text evidence="1">The sequence shown here is derived from an EMBL/GenBank/DDBJ whole genome shotgun (WGS) entry which is preliminary data.</text>
</comment>
<accession>A0AAV9S2P2</accession>
<organism evidence="1 2">
    <name type="scientific">Crenichthys baileyi</name>
    <name type="common">White River springfish</name>
    <dbReference type="NCBI Taxonomy" id="28760"/>
    <lineage>
        <taxon>Eukaryota</taxon>
        <taxon>Metazoa</taxon>
        <taxon>Chordata</taxon>
        <taxon>Craniata</taxon>
        <taxon>Vertebrata</taxon>
        <taxon>Euteleostomi</taxon>
        <taxon>Actinopterygii</taxon>
        <taxon>Neopterygii</taxon>
        <taxon>Teleostei</taxon>
        <taxon>Neoteleostei</taxon>
        <taxon>Acanthomorphata</taxon>
        <taxon>Ovalentaria</taxon>
        <taxon>Atherinomorphae</taxon>
        <taxon>Cyprinodontiformes</taxon>
        <taxon>Goodeidae</taxon>
        <taxon>Crenichthys</taxon>
    </lineage>
</organism>
<dbReference type="AlphaFoldDB" id="A0AAV9S2P2"/>
<reference evidence="1 2" key="1">
    <citation type="submission" date="2021-06" db="EMBL/GenBank/DDBJ databases">
        <authorList>
            <person name="Palmer J.M."/>
        </authorList>
    </citation>
    <scope>NUCLEOTIDE SEQUENCE [LARGE SCALE GENOMIC DNA]</scope>
    <source>
        <strain evidence="1 2">MEX-2019</strain>
        <tissue evidence="1">Muscle</tissue>
    </source>
</reference>
<dbReference type="Proteomes" id="UP001311232">
    <property type="component" value="Unassembled WGS sequence"/>
</dbReference>
<gene>
    <name evidence="1" type="ORF">CRENBAI_025737</name>
</gene>
<keyword evidence="2" id="KW-1185">Reference proteome</keyword>
<sequence>MASRTMIYLNPNCGKTEGREAGCNRGFYRSPGLTEYEKTNGEVDEGKGEYVWISTNCACRDASDDICAEMPPLNMSKQGVCYSEDDGGGGFFLSCFSARYEQPKPLRHHHHPPRLL</sequence>
<name>A0AAV9S2P2_9TELE</name>
<evidence type="ECO:0000313" key="1">
    <source>
        <dbReference type="EMBL" id="KAK5615545.1"/>
    </source>
</evidence>
<protein>
    <submittedName>
        <fullName evidence="1">Uncharacterized protein</fullName>
    </submittedName>
</protein>